<dbReference type="Proteomes" id="UP000078387">
    <property type="component" value="Unassembled WGS sequence"/>
</dbReference>
<dbReference type="InterPro" id="IPR008984">
    <property type="entry name" value="SMAD_FHA_dom_sf"/>
</dbReference>
<dbReference type="Pfam" id="PF00498">
    <property type="entry name" value="FHA"/>
    <property type="match status" value="1"/>
</dbReference>
<dbReference type="PANTHER" id="PTHR24347">
    <property type="entry name" value="SERINE/THREONINE-PROTEIN KINASE"/>
    <property type="match status" value="1"/>
</dbReference>
<dbReference type="VEuPathDB" id="AmoebaDB:EHI5A_125450"/>
<feature type="domain" description="FHA" evidence="10">
    <location>
        <begin position="26"/>
        <end position="77"/>
    </location>
</feature>
<comment type="similarity">
    <text evidence="9">Belongs to the protein kinase superfamily.</text>
</comment>
<dbReference type="EMBL" id="BDEQ01000001">
    <property type="protein sequence ID" value="GAT92958.1"/>
    <property type="molecule type" value="Genomic_DNA"/>
</dbReference>
<dbReference type="VEuPathDB" id="AmoebaDB:KM1_157350"/>
<dbReference type="FunFam" id="3.30.200.20:FF:000042">
    <property type="entry name" value="Aurora kinase A"/>
    <property type="match status" value="1"/>
</dbReference>
<evidence type="ECO:0000256" key="8">
    <source>
        <dbReference type="PROSITE-ProRule" id="PRU10141"/>
    </source>
</evidence>
<dbReference type="Gene3D" id="1.10.510.10">
    <property type="entry name" value="Transferase(Phosphotransferase) domain 1"/>
    <property type="match status" value="1"/>
</dbReference>
<dbReference type="PROSITE" id="PS00107">
    <property type="entry name" value="PROTEIN_KINASE_ATP"/>
    <property type="match status" value="1"/>
</dbReference>
<dbReference type="Pfam" id="PF00069">
    <property type="entry name" value="Pkinase"/>
    <property type="match status" value="1"/>
</dbReference>
<evidence type="ECO:0000256" key="2">
    <source>
        <dbReference type="ARBA" id="ARBA00022527"/>
    </source>
</evidence>
<gene>
    <name evidence="12" type="ORF">CL6EHI_155280</name>
</gene>
<dbReference type="FunFam" id="1.10.510.10:FF:000571">
    <property type="entry name" value="Maternal embryonic leucine zipper kinase"/>
    <property type="match status" value="1"/>
</dbReference>
<dbReference type="InterPro" id="IPR011009">
    <property type="entry name" value="Kinase-like_dom_sf"/>
</dbReference>
<organism evidence="12 13">
    <name type="scientific">Entamoeba histolytica</name>
    <dbReference type="NCBI Taxonomy" id="5759"/>
    <lineage>
        <taxon>Eukaryota</taxon>
        <taxon>Amoebozoa</taxon>
        <taxon>Evosea</taxon>
        <taxon>Archamoebae</taxon>
        <taxon>Mastigamoebida</taxon>
        <taxon>Entamoebidae</taxon>
        <taxon>Entamoeba</taxon>
    </lineage>
</organism>
<dbReference type="CDD" id="cd05117">
    <property type="entry name" value="STKc_CAMK"/>
    <property type="match status" value="1"/>
</dbReference>
<dbReference type="InterPro" id="IPR008271">
    <property type="entry name" value="Ser/Thr_kinase_AS"/>
</dbReference>
<dbReference type="SMART" id="SM00220">
    <property type="entry name" value="S_TKc"/>
    <property type="match status" value="1"/>
</dbReference>
<proteinExistence type="inferred from homology"/>
<comment type="catalytic activity">
    <reaction evidence="7">
        <text>L-seryl-[protein] + ATP = O-phospho-L-seryl-[protein] + ADP + H(+)</text>
        <dbReference type="Rhea" id="RHEA:17989"/>
        <dbReference type="Rhea" id="RHEA-COMP:9863"/>
        <dbReference type="Rhea" id="RHEA-COMP:11604"/>
        <dbReference type="ChEBI" id="CHEBI:15378"/>
        <dbReference type="ChEBI" id="CHEBI:29999"/>
        <dbReference type="ChEBI" id="CHEBI:30616"/>
        <dbReference type="ChEBI" id="CHEBI:83421"/>
        <dbReference type="ChEBI" id="CHEBI:456216"/>
        <dbReference type="EC" id="2.7.11.1"/>
    </reaction>
</comment>
<feature type="domain" description="Protein kinase" evidence="11">
    <location>
        <begin position="127"/>
        <end position="390"/>
    </location>
</feature>
<keyword evidence="4 12" id="KW-0808">Transferase</keyword>
<evidence type="ECO:0000256" key="3">
    <source>
        <dbReference type="ARBA" id="ARBA00022741"/>
    </source>
</evidence>
<dbReference type="PROSITE" id="PS50011">
    <property type="entry name" value="PROTEIN_KINASE_DOM"/>
    <property type="match status" value="1"/>
</dbReference>
<dbReference type="PROSITE" id="PS50006">
    <property type="entry name" value="FHA_DOMAIN"/>
    <property type="match status" value="1"/>
</dbReference>
<evidence type="ECO:0000313" key="12">
    <source>
        <dbReference type="EMBL" id="GAT92958.1"/>
    </source>
</evidence>
<evidence type="ECO:0000256" key="9">
    <source>
        <dbReference type="RuleBase" id="RU000304"/>
    </source>
</evidence>
<dbReference type="SUPFAM" id="SSF49879">
    <property type="entry name" value="SMAD/FHA domain"/>
    <property type="match status" value="1"/>
</dbReference>
<evidence type="ECO:0000256" key="6">
    <source>
        <dbReference type="ARBA" id="ARBA00047899"/>
    </source>
</evidence>
<dbReference type="SMART" id="SM00240">
    <property type="entry name" value="FHA"/>
    <property type="match status" value="1"/>
</dbReference>
<dbReference type="VEuPathDB" id="AmoebaDB:EHI8A_149120"/>
<dbReference type="InterPro" id="IPR017441">
    <property type="entry name" value="Protein_kinase_ATP_BS"/>
</dbReference>
<accession>A0A5K1UK82</accession>
<keyword evidence="3 8" id="KW-0547">Nucleotide-binding</keyword>
<dbReference type="SUPFAM" id="SSF56112">
    <property type="entry name" value="Protein kinase-like (PK-like)"/>
    <property type="match status" value="1"/>
</dbReference>
<evidence type="ECO:0000256" key="5">
    <source>
        <dbReference type="ARBA" id="ARBA00022840"/>
    </source>
</evidence>
<keyword evidence="4 12" id="KW-0418">Kinase</keyword>
<feature type="binding site" evidence="8">
    <location>
        <position position="156"/>
    </location>
    <ligand>
        <name>ATP</name>
        <dbReference type="ChEBI" id="CHEBI:30616"/>
    </ligand>
</feature>
<protein>
    <recommendedName>
        <fullName evidence="1">non-specific serine/threonine protein kinase</fullName>
        <ecNumber evidence="1">2.7.11.1</ecNumber>
    </recommendedName>
</protein>
<evidence type="ECO:0000256" key="7">
    <source>
        <dbReference type="ARBA" id="ARBA00048679"/>
    </source>
</evidence>
<sequence length="411" mass="47650">MSDSAWGVLECTTPKYPSIPLYDTTSLFGRNNPSMKIRNLTISSRHFIIQIKQEGNEKKYICIDTSTNGTYINNEIMGKRMATKEIKLYDEISMLDPQKDEGSISYIFIPFEEQKKEKIEGGPQNKYDIGRYLGSGNFARVREVIEKDNKQKYAIKIIDRQKMKEIGENEKAVLNEYSIMKNLHHINIIQLHDVFLTQQYFYLVFELVEGGDLFKLTLNKGCLNEKECRIVIKQIFYGLKYLHQNKIIHRDIKLENILLTSNGIIKITDFGLSKDTKKSIAETICGTPMYVSPELLSGKNYNEKTDIWSAGVVLYTIACGFQPFRSENETEDGKGGNRELFDLILNGYYQFISPYWDNISLELKDLISHMLIVNPKQRYDIEECLSHPFITSTKRDNLDLNQPAIKREYDR</sequence>
<name>A0A5K1UK82_ENTHI</name>
<evidence type="ECO:0000256" key="1">
    <source>
        <dbReference type="ARBA" id="ARBA00012513"/>
    </source>
</evidence>
<evidence type="ECO:0000259" key="11">
    <source>
        <dbReference type="PROSITE" id="PS50011"/>
    </source>
</evidence>
<dbReference type="GO" id="GO:0004674">
    <property type="term" value="F:protein serine/threonine kinase activity"/>
    <property type="evidence" value="ECO:0007669"/>
    <property type="project" value="UniProtKB-KW"/>
</dbReference>
<comment type="catalytic activity">
    <reaction evidence="6">
        <text>L-threonyl-[protein] + ATP = O-phospho-L-threonyl-[protein] + ADP + H(+)</text>
        <dbReference type="Rhea" id="RHEA:46608"/>
        <dbReference type="Rhea" id="RHEA-COMP:11060"/>
        <dbReference type="Rhea" id="RHEA-COMP:11605"/>
        <dbReference type="ChEBI" id="CHEBI:15378"/>
        <dbReference type="ChEBI" id="CHEBI:30013"/>
        <dbReference type="ChEBI" id="CHEBI:30616"/>
        <dbReference type="ChEBI" id="CHEBI:61977"/>
        <dbReference type="ChEBI" id="CHEBI:456216"/>
        <dbReference type="EC" id="2.7.11.1"/>
    </reaction>
</comment>
<dbReference type="Gene3D" id="2.60.200.20">
    <property type="match status" value="1"/>
</dbReference>
<dbReference type="OMA" id="HDWFESR"/>
<evidence type="ECO:0000259" key="10">
    <source>
        <dbReference type="PROSITE" id="PS50006"/>
    </source>
</evidence>
<dbReference type="InterPro" id="IPR000253">
    <property type="entry name" value="FHA_dom"/>
</dbReference>
<evidence type="ECO:0000313" key="13">
    <source>
        <dbReference type="Proteomes" id="UP000078387"/>
    </source>
</evidence>
<dbReference type="SMR" id="A0A5K1UK82"/>
<dbReference type="PROSITE" id="PS00108">
    <property type="entry name" value="PROTEIN_KINASE_ST"/>
    <property type="match status" value="1"/>
</dbReference>
<keyword evidence="5 8" id="KW-0067">ATP-binding</keyword>
<dbReference type="VEuPathDB" id="AmoebaDB:EHI_155280"/>
<dbReference type="VEuPathDB" id="AmoebaDB:EHI7A_112200"/>
<dbReference type="AlphaFoldDB" id="A0A5K1UK82"/>
<dbReference type="InterPro" id="IPR000719">
    <property type="entry name" value="Prot_kinase_dom"/>
</dbReference>
<dbReference type="GO" id="GO:0005524">
    <property type="term" value="F:ATP binding"/>
    <property type="evidence" value="ECO:0007669"/>
    <property type="project" value="UniProtKB-UniRule"/>
</dbReference>
<dbReference type="EC" id="2.7.11.1" evidence="1"/>
<comment type="caution">
    <text evidence="12">The sequence shown here is derived from an EMBL/GenBank/DDBJ whole genome shotgun (WGS) entry which is preliminary data.</text>
</comment>
<keyword evidence="2 9" id="KW-0723">Serine/threonine-protein kinase</keyword>
<reference evidence="12 13" key="1">
    <citation type="submission" date="2016-05" db="EMBL/GenBank/DDBJ databases">
        <title>First whole genome sequencing of Entamoeba histolytica HM1:IMSS-clone-6.</title>
        <authorList>
            <person name="Mukherjee Avik.K."/>
            <person name="Izumyama S."/>
            <person name="Nakada-Tsukui K."/>
            <person name="Nozaki T."/>
        </authorList>
    </citation>
    <scope>NUCLEOTIDE SEQUENCE [LARGE SCALE GENOMIC DNA]</scope>
    <source>
        <strain evidence="12 13">HM1:IMSS clone 6</strain>
    </source>
</reference>
<evidence type="ECO:0000256" key="4">
    <source>
        <dbReference type="ARBA" id="ARBA00022777"/>
    </source>
</evidence>